<dbReference type="Gene3D" id="3.40.1440.10">
    <property type="entry name" value="GIY-YIG endonuclease"/>
    <property type="match status" value="1"/>
</dbReference>
<dbReference type="EMBL" id="GECZ01002499">
    <property type="protein sequence ID" value="JAS67270.1"/>
    <property type="molecule type" value="Transcribed_RNA"/>
</dbReference>
<feature type="non-terminal residue" evidence="1">
    <location>
        <position position="1"/>
    </location>
</feature>
<name>A0A1B6GXX1_9HEMI</name>
<evidence type="ECO:0008006" key="2">
    <source>
        <dbReference type="Google" id="ProtNLM"/>
    </source>
</evidence>
<dbReference type="InterPro" id="IPR035901">
    <property type="entry name" value="GIY-YIG_endonuc_sf"/>
</dbReference>
<protein>
    <recommendedName>
        <fullName evidence="2">GIY-YIG domain-containing protein</fullName>
    </recommendedName>
</protein>
<dbReference type="AlphaFoldDB" id="A0A1B6GXX1"/>
<proteinExistence type="predicted"/>
<sequence length="151" mass="17761">NSKFNINTSFESNTSIRKLLSKIKPKNVDQDTKNVVYKIPCECNRNYYGQTSRPLKRRLQEHKNSIKNQVENYSKLSEHVIKEEHMVKWAEARIVFKEDRWKNRNLKEAACMMVDNQSISQPSATISPMFVPLIAQEVEEKIKHSKLFSDF</sequence>
<reference evidence="1" key="1">
    <citation type="submission" date="2015-11" db="EMBL/GenBank/DDBJ databases">
        <title>De novo transcriptome assembly of four potential Pierce s Disease insect vectors from Arizona vineyards.</title>
        <authorList>
            <person name="Tassone E.E."/>
        </authorList>
    </citation>
    <scope>NUCLEOTIDE SEQUENCE</scope>
</reference>
<gene>
    <name evidence="1" type="ORF">g.8879</name>
</gene>
<organism evidence="1">
    <name type="scientific">Cuerna arida</name>
    <dbReference type="NCBI Taxonomy" id="1464854"/>
    <lineage>
        <taxon>Eukaryota</taxon>
        <taxon>Metazoa</taxon>
        <taxon>Ecdysozoa</taxon>
        <taxon>Arthropoda</taxon>
        <taxon>Hexapoda</taxon>
        <taxon>Insecta</taxon>
        <taxon>Pterygota</taxon>
        <taxon>Neoptera</taxon>
        <taxon>Paraneoptera</taxon>
        <taxon>Hemiptera</taxon>
        <taxon>Auchenorrhyncha</taxon>
        <taxon>Membracoidea</taxon>
        <taxon>Cicadellidae</taxon>
        <taxon>Cicadellinae</taxon>
        <taxon>Proconiini</taxon>
        <taxon>Cuerna</taxon>
    </lineage>
</organism>
<accession>A0A1B6GXX1</accession>
<dbReference type="PANTHER" id="PTHR21301">
    <property type="entry name" value="REVERSE TRANSCRIPTASE"/>
    <property type="match status" value="1"/>
</dbReference>
<evidence type="ECO:0000313" key="1">
    <source>
        <dbReference type="EMBL" id="JAS67270.1"/>
    </source>
</evidence>
<dbReference type="PANTHER" id="PTHR21301:SF11">
    <property type="entry name" value="GIY-YIG DOMAIN-CONTAINING PROTEIN"/>
    <property type="match status" value="1"/>
</dbReference>